<sequence>MIPKIIHNIWYQGKNNIPPTYPNYTNTWKQKHPHFKYIFWDEDKITKLIINHYPHLYHKFSLYPRMIQRIDMAKYIIIYHCGGVYVDVDSECLKPIDKLLDNNKVILAEASVNILEKYISHGRIFKKVLQNGFFGGIKGHKFFKHCINVLLNENIKKKKLEGDLKYIFRTTGPGLLTKAYYTYPNRKKEITLISHNLIDPISWCNYEANKCNIENCSKNTPNAYSIHHYGSRHSTYNWTSNLEKKIGLLYCKHKKYVIPIAIIIILIIIYYIYKYKIKNKK</sequence>
<dbReference type="GO" id="GO:0000030">
    <property type="term" value="F:mannosyltransferase activity"/>
    <property type="evidence" value="ECO:0007669"/>
    <property type="project" value="TreeGrafter"/>
</dbReference>
<keyword evidence="1 3" id="KW-0808">Transferase</keyword>
<dbReference type="InterPro" id="IPR007577">
    <property type="entry name" value="GlycoTrfase_DXD_sugar-bd_CS"/>
</dbReference>
<dbReference type="InterPro" id="IPR051706">
    <property type="entry name" value="Glycosyltransferase_domain"/>
</dbReference>
<keyword evidence="2" id="KW-0472">Membrane</keyword>
<feature type="transmembrane region" description="Helical" evidence="2">
    <location>
        <begin position="256"/>
        <end position="273"/>
    </location>
</feature>
<dbReference type="InterPro" id="IPR029044">
    <property type="entry name" value="Nucleotide-diphossugar_trans"/>
</dbReference>
<dbReference type="GO" id="GO:0016020">
    <property type="term" value="C:membrane"/>
    <property type="evidence" value="ECO:0007669"/>
    <property type="project" value="GOC"/>
</dbReference>
<dbReference type="Pfam" id="PF04488">
    <property type="entry name" value="Gly_transf_sug"/>
    <property type="match status" value="1"/>
</dbReference>
<dbReference type="EMBL" id="MK500408">
    <property type="protein sequence ID" value="QBK89108.1"/>
    <property type="molecule type" value="Genomic_DNA"/>
</dbReference>
<keyword evidence="2" id="KW-1133">Transmembrane helix</keyword>
<gene>
    <name evidence="3" type="ORF">LCMiAC02_02010</name>
</gene>
<name>A0A481Z0W1_9VIRU</name>
<dbReference type="PANTHER" id="PTHR32385">
    <property type="entry name" value="MANNOSYL PHOSPHORYLINOSITOL CERAMIDE SYNTHASE"/>
    <property type="match status" value="1"/>
</dbReference>
<organism evidence="3">
    <name type="scientific">Mimivirus LCMiAC02</name>
    <dbReference type="NCBI Taxonomy" id="2506609"/>
    <lineage>
        <taxon>Viruses</taxon>
        <taxon>Varidnaviria</taxon>
        <taxon>Bamfordvirae</taxon>
        <taxon>Nucleocytoviricota</taxon>
        <taxon>Megaviricetes</taxon>
        <taxon>Imitervirales</taxon>
        <taxon>Mimiviridae</taxon>
        <taxon>Klosneuvirinae</taxon>
    </lineage>
</organism>
<dbReference type="PANTHER" id="PTHR32385:SF15">
    <property type="entry name" value="INOSITOL PHOSPHOCERAMIDE MANNOSYLTRANSFERASE 1"/>
    <property type="match status" value="1"/>
</dbReference>
<dbReference type="SUPFAM" id="SSF53448">
    <property type="entry name" value="Nucleotide-diphospho-sugar transferases"/>
    <property type="match status" value="1"/>
</dbReference>
<accession>A0A481Z0W1</accession>
<evidence type="ECO:0000256" key="2">
    <source>
        <dbReference type="SAM" id="Phobius"/>
    </source>
</evidence>
<keyword evidence="2" id="KW-0812">Transmembrane</keyword>
<dbReference type="Gene3D" id="3.90.550.20">
    <property type="match status" value="1"/>
</dbReference>
<dbReference type="GO" id="GO:0051999">
    <property type="term" value="P:mannosyl-inositol phosphorylceramide biosynthetic process"/>
    <property type="evidence" value="ECO:0007669"/>
    <property type="project" value="TreeGrafter"/>
</dbReference>
<evidence type="ECO:0000256" key="1">
    <source>
        <dbReference type="ARBA" id="ARBA00022679"/>
    </source>
</evidence>
<proteinExistence type="predicted"/>
<evidence type="ECO:0000313" key="3">
    <source>
        <dbReference type="EMBL" id="QBK89108.1"/>
    </source>
</evidence>
<protein>
    <submittedName>
        <fullName evidence="3">Glycosyltransferase</fullName>
    </submittedName>
</protein>
<reference evidence="3" key="1">
    <citation type="journal article" date="2019" name="MBio">
        <title>Virus Genomes from Deep Sea Sediments Expand the Ocean Megavirome and Support Independent Origins of Viral Gigantism.</title>
        <authorList>
            <person name="Backstrom D."/>
            <person name="Yutin N."/>
            <person name="Jorgensen S.L."/>
            <person name="Dharamshi J."/>
            <person name="Homa F."/>
            <person name="Zaremba-Niedwiedzka K."/>
            <person name="Spang A."/>
            <person name="Wolf Y.I."/>
            <person name="Koonin E.V."/>
            <person name="Ettema T.J."/>
        </authorList>
    </citation>
    <scope>NUCLEOTIDE SEQUENCE</scope>
</reference>